<evidence type="ECO:0000256" key="6">
    <source>
        <dbReference type="ARBA" id="ARBA00022723"/>
    </source>
</evidence>
<dbReference type="HAMAP" id="MF_00041">
    <property type="entry name" value="Cys_tRNA_synth"/>
    <property type="match status" value="1"/>
</dbReference>
<dbReference type="AlphaFoldDB" id="A0A2N6VM62"/>
<dbReference type="EC" id="6.1.1.16" evidence="13"/>
<keyword evidence="10 13" id="KW-0648">Protein biosynthesis</keyword>
<protein>
    <recommendedName>
        <fullName evidence="13">Cysteine--tRNA ligase</fullName>
        <ecNumber evidence="13">6.1.1.16</ecNumber>
    </recommendedName>
    <alternativeName>
        <fullName evidence="13">Cysteinyl-tRNA synthetase</fullName>
        <shortName evidence="13">CysRS</shortName>
    </alternativeName>
</protein>
<comment type="caution">
    <text evidence="15">The sequence shown here is derived from an EMBL/GenBank/DDBJ whole genome shotgun (WGS) entry which is preliminary data.</text>
</comment>
<dbReference type="OrthoDB" id="9815130at2"/>
<evidence type="ECO:0000256" key="1">
    <source>
        <dbReference type="ARBA" id="ARBA00004496"/>
    </source>
</evidence>
<keyword evidence="7 13" id="KW-0547">Nucleotide-binding</keyword>
<evidence type="ECO:0000313" key="16">
    <source>
        <dbReference type="Proteomes" id="UP000235598"/>
    </source>
</evidence>
<dbReference type="PANTHER" id="PTHR10890">
    <property type="entry name" value="CYSTEINYL-TRNA SYNTHETASE"/>
    <property type="match status" value="1"/>
</dbReference>
<feature type="binding site" evidence="13">
    <location>
        <position position="273"/>
    </location>
    <ligand>
        <name>ATP</name>
        <dbReference type="ChEBI" id="CHEBI:30616"/>
    </ligand>
</feature>
<dbReference type="CDD" id="cd00672">
    <property type="entry name" value="CysRS_core"/>
    <property type="match status" value="1"/>
</dbReference>
<dbReference type="Pfam" id="PF01406">
    <property type="entry name" value="tRNA-synt_1e"/>
    <property type="match status" value="1"/>
</dbReference>
<comment type="catalytic activity">
    <reaction evidence="12 13">
        <text>tRNA(Cys) + L-cysteine + ATP = L-cysteinyl-tRNA(Cys) + AMP + diphosphate</text>
        <dbReference type="Rhea" id="RHEA:17773"/>
        <dbReference type="Rhea" id="RHEA-COMP:9661"/>
        <dbReference type="Rhea" id="RHEA-COMP:9679"/>
        <dbReference type="ChEBI" id="CHEBI:30616"/>
        <dbReference type="ChEBI" id="CHEBI:33019"/>
        <dbReference type="ChEBI" id="CHEBI:35235"/>
        <dbReference type="ChEBI" id="CHEBI:78442"/>
        <dbReference type="ChEBI" id="CHEBI:78517"/>
        <dbReference type="ChEBI" id="CHEBI:456215"/>
        <dbReference type="EC" id="6.1.1.16"/>
    </reaction>
</comment>
<organism evidence="15 16">
    <name type="scientific">Brevibacterium paucivorans</name>
    <dbReference type="NCBI Taxonomy" id="170994"/>
    <lineage>
        <taxon>Bacteria</taxon>
        <taxon>Bacillati</taxon>
        <taxon>Actinomycetota</taxon>
        <taxon>Actinomycetes</taxon>
        <taxon>Micrococcales</taxon>
        <taxon>Brevibacteriaceae</taxon>
        <taxon>Brevibacterium</taxon>
    </lineage>
</organism>
<accession>A0A2N6VM62</accession>
<dbReference type="GO" id="GO:0008270">
    <property type="term" value="F:zinc ion binding"/>
    <property type="evidence" value="ECO:0007669"/>
    <property type="project" value="UniProtKB-UniRule"/>
</dbReference>
<dbReference type="GO" id="GO:0006423">
    <property type="term" value="P:cysteinyl-tRNA aminoacylation"/>
    <property type="evidence" value="ECO:0007669"/>
    <property type="project" value="UniProtKB-UniRule"/>
</dbReference>
<dbReference type="InterPro" id="IPR009080">
    <property type="entry name" value="tRNAsynth_Ia_anticodon-bd"/>
</dbReference>
<evidence type="ECO:0000256" key="9">
    <source>
        <dbReference type="ARBA" id="ARBA00022840"/>
    </source>
</evidence>
<dbReference type="GO" id="GO:0005524">
    <property type="term" value="F:ATP binding"/>
    <property type="evidence" value="ECO:0007669"/>
    <property type="project" value="UniProtKB-UniRule"/>
</dbReference>
<dbReference type="SUPFAM" id="SSF47323">
    <property type="entry name" value="Anticodon-binding domain of a subclass of class I aminoacyl-tRNA synthetases"/>
    <property type="match status" value="1"/>
</dbReference>
<keyword evidence="4 13" id="KW-0963">Cytoplasm</keyword>
<name>A0A2N6VM62_9MICO</name>
<dbReference type="Pfam" id="PF09190">
    <property type="entry name" value="DALR_2"/>
    <property type="match status" value="1"/>
</dbReference>
<evidence type="ECO:0000256" key="5">
    <source>
        <dbReference type="ARBA" id="ARBA00022598"/>
    </source>
</evidence>
<dbReference type="Pfam" id="PF23493">
    <property type="entry name" value="CysS_C"/>
    <property type="match status" value="1"/>
</dbReference>
<evidence type="ECO:0000313" key="15">
    <source>
        <dbReference type="EMBL" id="PMD05118.1"/>
    </source>
</evidence>
<dbReference type="NCBIfam" id="TIGR00435">
    <property type="entry name" value="cysS"/>
    <property type="match status" value="1"/>
</dbReference>
<dbReference type="RefSeq" id="WP_102239058.1">
    <property type="nucleotide sequence ID" value="NZ_BAAAIM010000006.1"/>
</dbReference>
<keyword evidence="8 13" id="KW-0862">Zinc</keyword>
<dbReference type="SMART" id="SM00840">
    <property type="entry name" value="DALR_2"/>
    <property type="match status" value="1"/>
</dbReference>
<feature type="domain" description="Cysteinyl-tRNA synthetase class Ia DALR" evidence="14">
    <location>
        <begin position="356"/>
        <end position="418"/>
    </location>
</feature>
<sequence length="483" mass="53478">MTIQLYNSKTRKLEPFAPVNPGRASLYVCGATVQGAPHIGHMRSAVVFDQLRRWMTFRNFDVTLVRNVTDIDDKILSKSVDEGRPWWAHAFLYEQVFTDAYARIGVAPPTYEPRATGHIPEMIALIARLIEAGHAYPAQDGSGDVYFDTASWPEYGSLTRQDRDSMEDAADAPVRGKRDPRDFAVWKGHKDSDPVTASWETPWGRGRPGWHIECSAMSTKYLGAQFDIHGGGRDLRFPHHENEMAQSNAAGDPFANLWMHSGLVSVDGNKMSKSLGNSIFAHDLFDEYSPLLVRFFLTSGHYRSQLEFTRDNVAQQQAAVTRISNFLTRARTELGDAAPAVVSFETGYESGHVAPEFAQAMDDDLSTPRALAVVFEYVSQGYKLLEAGASANREELSHTLVAVETMLDTLGINPTGPVWAETGDSADAATQALDVLVSELATRRLEAKKEKDFATADAIRDQLTQAGIVIEDTADGFRYHLKD</sequence>
<dbReference type="InterPro" id="IPR015273">
    <property type="entry name" value="Cys-tRNA-synt_Ia_DALR"/>
</dbReference>
<evidence type="ECO:0000256" key="12">
    <source>
        <dbReference type="ARBA" id="ARBA00047398"/>
    </source>
</evidence>
<feature type="binding site" evidence="13">
    <location>
        <position position="214"/>
    </location>
    <ligand>
        <name>Zn(2+)</name>
        <dbReference type="ChEBI" id="CHEBI:29105"/>
    </ligand>
</feature>
<dbReference type="SUPFAM" id="SSF52374">
    <property type="entry name" value="Nucleotidylyl transferase"/>
    <property type="match status" value="1"/>
</dbReference>
<dbReference type="PANTHER" id="PTHR10890:SF30">
    <property type="entry name" value="CYSTEINE--TRNA LIGASE"/>
    <property type="match status" value="1"/>
</dbReference>
<evidence type="ECO:0000256" key="4">
    <source>
        <dbReference type="ARBA" id="ARBA00022490"/>
    </source>
</evidence>
<evidence type="ECO:0000256" key="13">
    <source>
        <dbReference type="HAMAP-Rule" id="MF_00041"/>
    </source>
</evidence>
<comment type="cofactor">
    <cofactor evidence="13">
        <name>Zn(2+)</name>
        <dbReference type="ChEBI" id="CHEBI:29105"/>
    </cofactor>
    <text evidence="13">Binds 1 zinc ion per subunit.</text>
</comment>
<evidence type="ECO:0000256" key="8">
    <source>
        <dbReference type="ARBA" id="ARBA00022833"/>
    </source>
</evidence>
<reference evidence="15 16" key="1">
    <citation type="submission" date="2017-09" db="EMBL/GenBank/DDBJ databases">
        <title>Bacterial strain isolated from the female urinary microbiota.</title>
        <authorList>
            <person name="Thomas-White K."/>
            <person name="Kumar N."/>
            <person name="Forster S."/>
            <person name="Putonti C."/>
            <person name="Lawley T."/>
            <person name="Wolfe A.J."/>
        </authorList>
    </citation>
    <scope>NUCLEOTIDE SEQUENCE [LARGE SCALE GENOMIC DNA]</scope>
    <source>
        <strain evidence="15 16">UMB1301</strain>
    </source>
</reference>
<gene>
    <name evidence="13" type="primary">cysS</name>
    <name evidence="15" type="ORF">CJ199_08485</name>
</gene>
<evidence type="ECO:0000256" key="7">
    <source>
        <dbReference type="ARBA" id="ARBA00022741"/>
    </source>
</evidence>
<dbReference type="InterPro" id="IPR032678">
    <property type="entry name" value="tRNA-synt_1_cat_dom"/>
</dbReference>
<keyword evidence="9 13" id="KW-0067">ATP-binding</keyword>
<comment type="subunit">
    <text evidence="3 13">Monomer.</text>
</comment>
<dbReference type="InterPro" id="IPR056411">
    <property type="entry name" value="CysS_C"/>
</dbReference>
<comment type="similarity">
    <text evidence="2 13">Belongs to the class-I aminoacyl-tRNA synthetase family.</text>
</comment>
<comment type="subcellular location">
    <subcellularLocation>
        <location evidence="1 13">Cytoplasm</location>
    </subcellularLocation>
</comment>
<dbReference type="InterPro" id="IPR024909">
    <property type="entry name" value="Cys-tRNA/MSH_ligase"/>
</dbReference>
<dbReference type="Gene3D" id="1.20.120.1910">
    <property type="entry name" value="Cysteine-tRNA ligase, C-terminal anti-codon recognition domain"/>
    <property type="match status" value="1"/>
</dbReference>
<keyword evidence="5 13" id="KW-0436">Ligase</keyword>
<dbReference type="FunFam" id="3.40.50.620:FF:000068">
    <property type="entry name" value="Cysteine--tRNA ligase"/>
    <property type="match status" value="1"/>
</dbReference>
<proteinExistence type="inferred from homology"/>
<evidence type="ECO:0000256" key="11">
    <source>
        <dbReference type="ARBA" id="ARBA00023146"/>
    </source>
</evidence>
<dbReference type="Gene3D" id="3.40.50.620">
    <property type="entry name" value="HUPs"/>
    <property type="match status" value="1"/>
</dbReference>
<evidence type="ECO:0000256" key="10">
    <source>
        <dbReference type="ARBA" id="ARBA00022917"/>
    </source>
</evidence>
<dbReference type="EMBL" id="PNHK01000003">
    <property type="protein sequence ID" value="PMD05118.1"/>
    <property type="molecule type" value="Genomic_DNA"/>
</dbReference>
<evidence type="ECO:0000259" key="14">
    <source>
        <dbReference type="SMART" id="SM00840"/>
    </source>
</evidence>
<dbReference type="InterPro" id="IPR014729">
    <property type="entry name" value="Rossmann-like_a/b/a_fold"/>
</dbReference>
<keyword evidence="11 13" id="KW-0030">Aminoacyl-tRNA synthetase</keyword>
<dbReference type="Proteomes" id="UP000235598">
    <property type="component" value="Unassembled WGS sequence"/>
</dbReference>
<dbReference type="PRINTS" id="PR00983">
    <property type="entry name" value="TRNASYNTHCYS"/>
</dbReference>
<feature type="short sequence motif" description="'KMSKS' region" evidence="13">
    <location>
        <begin position="270"/>
        <end position="274"/>
    </location>
</feature>
<feature type="binding site" evidence="13">
    <location>
        <position position="239"/>
    </location>
    <ligand>
        <name>Zn(2+)</name>
        <dbReference type="ChEBI" id="CHEBI:29105"/>
    </ligand>
</feature>
<evidence type="ECO:0000256" key="2">
    <source>
        <dbReference type="ARBA" id="ARBA00005594"/>
    </source>
</evidence>
<feature type="binding site" evidence="13">
    <location>
        <position position="29"/>
    </location>
    <ligand>
        <name>Zn(2+)</name>
        <dbReference type="ChEBI" id="CHEBI:29105"/>
    </ligand>
</feature>
<feature type="binding site" evidence="13">
    <location>
        <position position="243"/>
    </location>
    <ligand>
        <name>Zn(2+)</name>
        <dbReference type="ChEBI" id="CHEBI:29105"/>
    </ligand>
</feature>
<dbReference type="InterPro" id="IPR015803">
    <property type="entry name" value="Cys-tRNA-ligase"/>
</dbReference>
<feature type="short sequence motif" description="'HIGH' region" evidence="13">
    <location>
        <begin position="31"/>
        <end position="41"/>
    </location>
</feature>
<dbReference type="GO" id="GO:0004817">
    <property type="term" value="F:cysteine-tRNA ligase activity"/>
    <property type="evidence" value="ECO:0007669"/>
    <property type="project" value="UniProtKB-UniRule"/>
</dbReference>
<evidence type="ECO:0000256" key="3">
    <source>
        <dbReference type="ARBA" id="ARBA00011245"/>
    </source>
</evidence>
<keyword evidence="6 13" id="KW-0479">Metal-binding</keyword>
<dbReference type="GO" id="GO:0005829">
    <property type="term" value="C:cytosol"/>
    <property type="evidence" value="ECO:0007669"/>
    <property type="project" value="TreeGrafter"/>
</dbReference>